<dbReference type="PANTHER" id="PTHR31977:SF1">
    <property type="entry name" value="UPF0696 PROTEIN C11ORF68"/>
    <property type="match status" value="1"/>
</dbReference>
<dbReference type="Proteomes" id="UP001283341">
    <property type="component" value="Unassembled WGS sequence"/>
</dbReference>
<dbReference type="AlphaFoldDB" id="A0AAE0M861"/>
<gene>
    <name evidence="2" type="ORF">B0H66DRAFT_601575</name>
</gene>
<proteinExistence type="inferred from homology"/>
<sequence length="281" mass="31842">MDSDSDFYGDEETVSDLKARLDDFDVEDWWKTRHLITDRISHDEPKAPSATGNHHNMFAGLVGAWQLSESIDDFLARLPPSTTERMAGVDWIRIANPFAAPLDRPALGTFREAGKERLQLLSAFADASNSSGKHRLLVKKEIQKEREDCVRDLRELAVVCRVLGGKWMLFPGPEEVDEVWSRVAHATAENKLGIVAKVEPRFLTEKARLICVYTKDFRDKGDIARVLNRLRQLHLVRACGKQIYYKCDAWTELDIYGGNDWGISASMHSSNEIFAHIKSQG</sequence>
<reference evidence="2" key="2">
    <citation type="submission" date="2023-06" db="EMBL/GenBank/DDBJ databases">
        <authorList>
            <consortium name="Lawrence Berkeley National Laboratory"/>
            <person name="Haridas S."/>
            <person name="Hensen N."/>
            <person name="Bonometti L."/>
            <person name="Westerberg I."/>
            <person name="Brannstrom I.O."/>
            <person name="Guillou S."/>
            <person name="Cros-Aarteil S."/>
            <person name="Calhoun S."/>
            <person name="Kuo A."/>
            <person name="Mondo S."/>
            <person name="Pangilinan J."/>
            <person name="Riley R."/>
            <person name="Labutti K."/>
            <person name="Andreopoulos B."/>
            <person name="Lipzen A."/>
            <person name="Chen C."/>
            <person name="Yanf M."/>
            <person name="Daum C."/>
            <person name="Ng V."/>
            <person name="Clum A."/>
            <person name="Steindorff A."/>
            <person name="Ohm R."/>
            <person name="Martin F."/>
            <person name="Silar P."/>
            <person name="Natvig D."/>
            <person name="Lalanne C."/>
            <person name="Gautier V."/>
            <person name="Ament-Velasquez S.L."/>
            <person name="Kruys A."/>
            <person name="Hutchinson M.I."/>
            <person name="Powell A.J."/>
            <person name="Barry K."/>
            <person name="Miller A.N."/>
            <person name="Grigoriev I.V."/>
            <person name="Debuchy R."/>
            <person name="Gladieux P."/>
            <person name="Thoren M.H."/>
            <person name="Johannesson H."/>
        </authorList>
    </citation>
    <scope>NUCLEOTIDE SEQUENCE</scope>
    <source>
        <strain evidence="2">CBS 118394</strain>
    </source>
</reference>
<comment type="similarity">
    <text evidence="1">Belongs to the UPF0696 family.</text>
</comment>
<name>A0AAE0M861_9PEZI</name>
<dbReference type="SUPFAM" id="SSF55418">
    <property type="entry name" value="eIF4e-like"/>
    <property type="match status" value="1"/>
</dbReference>
<dbReference type="Pfam" id="PF08939">
    <property type="entry name" value="Bles03"/>
    <property type="match status" value="1"/>
</dbReference>
<evidence type="ECO:0008006" key="4">
    <source>
        <dbReference type="Google" id="ProtNLM"/>
    </source>
</evidence>
<protein>
    <recommendedName>
        <fullName evidence="4">DUF1917-domain-containing protein</fullName>
    </recommendedName>
</protein>
<evidence type="ECO:0000313" key="3">
    <source>
        <dbReference type="Proteomes" id="UP001283341"/>
    </source>
</evidence>
<dbReference type="Gene3D" id="3.30.760.10">
    <property type="entry name" value="RNA Cap, Translation Initiation Factor Eif4e"/>
    <property type="match status" value="1"/>
</dbReference>
<dbReference type="InterPro" id="IPR015034">
    <property type="entry name" value="Bles03"/>
</dbReference>
<accession>A0AAE0M861</accession>
<dbReference type="PANTHER" id="PTHR31977">
    <property type="entry name" value="UPF0696 PROTEIN C11ORF68"/>
    <property type="match status" value="1"/>
</dbReference>
<reference evidence="2" key="1">
    <citation type="journal article" date="2023" name="Mol. Phylogenet. Evol.">
        <title>Genome-scale phylogeny and comparative genomics of the fungal order Sordariales.</title>
        <authorList>
            <person name="Hensen N."/>
            <person name="Bonometti L."/>
            <person name="Westerberg I."/>
            <person name="Brannstrom I.O."/>
            <person name="Guillou S."/>
            <person name="Cros-Aarteil S."/>
            <person name="Calhoun S."/>
            <person name="Haridas S."/>
            <person name="Kuo A."/>
            <person name="Mondo S."/>
            <person name="Pangilinan J."/>
            <person name="Riley R."/>
            <person name="LaButti K."/>
            <person name="Andreopoulos B."/>
            <person name="Lipzen A."/>
            <person name="Chen C."/>
            <person name="Yan M."/>
            <person name="Daum C."/>
            <person name="Ng V."/>
            <person name="Clum A."/>
            <person name="Steindorff A."/>
            <person name="Ohm R.A."/>
            <person name="Martin F."/>
            <person name="Silar P."/>
            <person name="Natvig D.O."/>
            <person name="Lalanne C."/>
            <person name="Gautier V."/>
            <person name="Ament-Velasquez S.L."/>
            <person name="Kruys A."/>
            <person name="Hutchinson M.I."/>
            <person name="Powell A.J."/>
            <person name="Barry K."/>
            <person name="Miller A.N."/>
            <person name="Grigoriev I.V."/>
            <person name="Debuchy R."/>
            <person name="Gladieux P."/>
            <person name="Hiltunen Thoren M."/>
            <person name="Johannesson H."/>
        </authorList>
    </citation>
    <scope>NUCLEOTIDE SEQUENCE</scope>
    <source>
        <strain evidence="2">CBS 118394</strain>
    </source>
</reference>
<dbReference type="InterPro" id="IPR023398">
    <property type="entry name" value="TIF_eIF4e-like"/>
</dbReference>
<keyword evidence="3" id="KW-1185">Reference proteome</keyword>
<dbReference type="EMBL" id="JAUEDM010000003">
    <property type="protein sequence ID" value="KAK3322098.1"/>
    <property type="molecule type" value="Genomic_DNA"/>
</dbReference>
<organism evidence="2 3">
    <name type="scientific">Apodospora peruviana</name>
    <dbReference type="NCBI Taxonomy" id="516989"/>
    <lineage>
        <taxon>Eukaryota</taxon>
        <taxon>Fungi</taxon>
        <taxon>Dikarya</taxon>
        <taxon>Ascomycota</taxon>
        <taxon>Pezizomycotina</taxon>
        <taxon>Sordariomycetes</taxon>
        <taxon>Sordariomycetidae</taxon>
        <taxon>Sordariales</taxon>
        <taxon>Lasiosphaeriaceae</taxon>
        <taxon>Apodospora</taxon>
    </lineage>
</organism>
<comment type="caution">
    <text evidence="2">The sequence shown here is derived from an EMBL/GenBank/DDBJ whole genome shotgun (WGS) entry which is preliminary data.</text>
</comment>
<evidence type="ECO:0000313" key="2">
    <source>
        <dbReference type="EMBL" id="KAK3322098.1"/>
    </source>
</evidence>
<evidence type="ECO:0000256" key="1">
    <source>
        <dbReference type="ARBA" id="ARBA00010568"/>
    </source>
</evidence>